<dbReference type="InterPro" id="IPR041236">
    <property type="entry name" value="PriA_C"/>
</dbReference>
<dbReference type="FunFam" id="3.40.1440.60:FF:000001">
    <property type="entry name" value="Primosomal protein N"/>
    <property type="match status" value="1"/>
</dbReference>
<name>A0A419F860_9BACT</name>
<evidence type="ECO:0000313" key="15">
    <source>
        <dbReference type="EMBL" id="RJP74593.1"/>
    </source>
</evidence>
<dbReference type="GO" id="GO:0006270">
    <property type="term" value="P:DNA replication initiation"/>
    <property type="evidence" value="ECO:0007669"/>
    <property type="project" value="TreeGrafter"/>
</dbReference>
<keyword evidence="10 12" id="KW-0413">Isomerase</keyword>
<dbReference type="SUPFAM" id="SSF52540">
    <property type="entry name" value="P-loop containing nucleoside triphosphate hydrolases"/>
    <property type="match status" value="2"/>
</dbReference>
<dbReference type="InterPro" id="IPR014001">
    <property type="entry name" value="Helicase_ATP-bd"/>
</dbReference>
<dbReference type="GO" id="GO:0008270">
    <property type="term" value="F:zinc ion binding"/>
    <property type="evidence" value="ECO:0007669"/>
    <property type="project" value="UniProtKB-UniRule"/>
</dbReference>
<evidence type="ECO:0000256" key="4">
    <source>
        <dbReference type="ARBA" id="ARBA00022741"/>
    </source>
</evidence>
<dbReference type="GO" id="GO:0043138">
    <property type="term" value="F:3'-5' DNA helicase activity"/>
    <property type="evidence" value="ECO:0007669"/>
    <property type="project" value="UniProtKB-EC"/>
</dbReference>
<feature type="domain" description="Helicase ATP-binding" evidence="13">
    <location>
        <begin position="313"/>
        <end position="479"/>
    </location>
</feature>
<dbReference type="InterPro" id="IPR005259">
    <property type="entry name" value="PriA"/>
</dbReference>
<feature type="binding site" evidence="12">
    <location>
        <position position="569"/>
    </location>
    <ligand>
        <name>Zn(2+)</name>
        <dbReference type="ChEBI" id="CHEBI:29105"/>
        <label>2</label>
    </ligand>
</feature>
<dbReference type="HAMAP" id="MF_00983">
    <property type="entry name" value="PriA"/>
    <property type="match status" value="1"/>
</dbReference>
<evidence type="ECO:0000256" key="10">
    <source>
        <dbReference type="ARBA" id="ARBA00023235"/>
    </source>
</evidence>
<feature type="binding site" evidence="12">
    <location>
        <position position="585"/>
    </location>
    <ligand>
        <name>Zn(2+)</name>
        <dbReference type="ChEBI" id="CHEBI:29105"/>
        <label>1</label>
    </ligand>
</feature>
<dbReference type="InterPro" id="IPR042115">
    <property type="entry name" value="PriA_3primeBD_sf"/>
</dbReference>
<comment type="catalytic activity">
    <reaction evidence="11 12">
        <text>ATP + H2O = ADP + phosphate + H(+)</text>
        <dbReference type="Rhea" id="RHEA:13065"/>
        <dbReference type="ChEBI" id="CHEBI:15377"/>
        <dbReference type="ChEBI" id="CHEBI:15378"/>
        <dbReference type="ChEBI" id="CHEBI:30616"/>
        <dbReference type="ChEBI" id="CHEBI:43474"/>
        <dbReference type="ChEBI" id="CHEBI:456216"/>
        <dbReference type="EC" id="5.6.2.4"/>
    </reaction>
</comment>
<keyword evidence="8 12" id="KW-0067">ATP-binding</keyword>
<keyword evidence="1 12" id="KW-0639">Primosome</keyword>
<dbReference type="InterPro" id="IPR001650">
    <property type="entry name" value="Helicase_C-like"/>
</dbReference>
<dbReference type="PANTHER" id="PTHR30580:SF0">
    <property type="entry name" value="PRIMOSOMAL PROTEIN N"/>
    <property type="match status" value="1"/>
</dbReference>
<keyword evidence="2 12" id="KW-0235">DNA replication</keyword>
<dbReference type="Proteomes" id="UP000285961">
    <property type="component" value="Unassembled WGS sequence"/>
</dbReference>
<dbReference type="Pfam" id="PF18074">
    <property type="entry name" value="PriA_C"/>
    <property type="match status" value="1"/>
</dbReference>
<feature type="domain" description="Helicase C-terminal" evidence="14">
    <location>
        <begin position="577"/>
        <end position="757"/>
    </location>
</feature>
<comment type="cofactor">
    <cofactor evidence="12">
        <name>Zn(2+)</name>
        <dbReference type="ChEBI" id="CHEBI:29105"/>
    </cofactor>
    <text evidence="12">Binds 2 zinc ions per subunit.</text>
</comment>
<comment type="caution">
    <text evidence="15">The sequence shown here is derived from an EMBL/GenBank/DDBJ whole genome shotgun (WGS) entry which is preliminary data.</text>
</comment>
<evidence type="ECO:0000256" key="6">
    <source>
        <dbReference type="ARBA" id="ARBA00022806"/>
    </source>
</evidence>
<keyword evidence="3 12" id="KW-0479">Metal-binding</keyword>
<keyword evidence="5 12" id="KW-0378">Hydrolase</keyword>
<dbReference type="CDD" id="cd18804">
    <property type="entry name" value="SF2_C_priA"/>
    <property type="match status" value="1"/>
</dbReference>
<proteinExistence type="inferred from homology"/>
<dbReference type="Pfam" id="PF00270">
    <property type="entry name" value="DEAD"/>
    <property type="match status" value="1"/>
</dbReference>
<dbReference type="Pfam" id="PF17764">
    <property type="entry name" value="PriA_3primeBD"/>
    <property type="match status" value="1"/>
</dbReference>
<dbReference type="GO" id="GO:0006310">
    <property type="term" value="P:DNA recombination"/>
    <property type="evidence" value="ECO:0007669"/>
    <property type="project" value="InterPro"/>
</dbReference>
<dbReference type="GO" id="GO:0006269">
    <property type="term" value="P:DNA replication, synthesis of primer"/>
    <property type="evidence" value="ECO:0007669"/>
    <property type="project" value="UniProtKB-KW"/>
</dbReference>
<comment type="catalytic activity">
    <reaction evidence="12">
        <text>Couples ATP hydrolysis with the unwinding of duplex DNA by translocating in the 3'-5' direction.</text>
        <dbReference type="EC" id="5.6.2.4"/>
    </reaction>
</comment>
<evidence type="ECO:0000256" key="1">
    <source>
        <dbReference type="ARBA" id="ARBA00022515"/>
    </source>
</evidence>
<dbReference type="NCBIfam" id="NF004066">
    <property type="entry name" value="PRK05580.1-3"/>
    <property type="match status" value="1"/>
</dbReference>
<dbReference type="GO" id="GO:1990077">
    <property type="term" value="C:primosome complex"/>
    <property type="evidence" value="ECO:0007669"/>
    <property type="project" value="UniProtKB-UniRule"/>
</dbReference>
<evidence type="ECO:0000259" key="13">
    <source>
        <dbReference type="PROSITE" id="PS51192"/>
    </source>
</evidence>
<dbReference type="InterPro" id="IPR040498">
    <property type="entry name" value="PriA_CRR"/>
</dbReference>
<evidence type="ECO:0000256" key="5">
    <source>
        <dbReference type="ARBA" id="ARBA00022801"/>
    </source>
</evidence>
<dbReference type="FunFam" id="3.40.50.300:FF:000489">
    <property type="entry name" value="Primosome assembly protein PriA"/>
    <property type="match status" value="1"/>
</dbReference>
<dbReference type="Gene3D" id="3.40.1440.60">
    <property type="entry name" value="PriA, 3(prime) DNA-binding domain"/>
    <property type="match status" value="1"/>
</dbReference>
<sequence>MGLMFAGPFDLWPGKADMSNQLFAQVVFNLPFDHSYTYSVSEDLEEHVKPGVRVAVHLRKHLATGYVVSVGPEAPDKDIKPICDVLDSEPLFDSKLLSLTRWIAHYYLCSWGQTLDCALPPSVRLAARTHISLVSQPASKLNKILSGLRASAPRQYDILKHIIENKKLTIAQLEKKLGSEGLYGSIAALEKRGVIAREAVIRRQAGAKQLSAVRIVAGTDVGTAVSDLASSSPKQASALKMICERGEMLTSEITRATDTSYDAIHRLVKKGYVELFSKEVLRSYQQHFTEDAAFLTHTLTGEQETALALVRASLEREEFQTILLEGITGSGKTEVYLQAIDLVVKQGKGAIVLVPEISLTPQTVARFRARFGDSVAVLHSRLSPGERYDEWRQIRAGLYNIVIGARSAIFAPVRKLGLIVVDEEHEASYKQGETPRYQARDVAIVRARDANAVVLLGSATPSLETYSNVEQGKYGRATLTARVQSQPLPKIHLIDLRHSKKGQTVETILSDELCFKIDEKLSRGEQVIIFLNRRGYTPFFLCPKCGVSVGCAHCSVALTYHASENRMKCHYCNSTQPVPEQCPHCGHPKLAKLGTGTERVQEELENMFQKARIQRMDADTTATKWAHEKILNSFEKGDIDILVGTQMLAKGLDFPRVTLVGVVLADVALNFPDFRSAERTFQLLMQVAGRSGRSHLGGEVIIQTYNPAHYAVQAAKRHDYTGFYREEMKLRRQLSFPPYRHLLNVLVDSPSQKQALQTIRRLAEIPRGMQQQGGARGLTVMGPSAAPHAKIKGRYRFRVLLLASNTGLLRSLGRDIMEAHRKLRSAHTRLTVDMDALSMM</sequence>
<feature type="binding site" evidence="12">
    <location>
        <position position="572"/>
    </location>
    <ligand>
        <name>Zn(2+)</name>
        <dbReference type="ChEBI" id="CHEBI:29105"/>
        <label>2</label>
    </ligand>
</feature>
<dbReference type="InterPro" id="IPR011545">
    <property type="entry name" value="DEAD/DEAH_box_helicase_dom"/>
</dbReference>
<dbReference type="Pfam" id="PF00271">
    <property type="entry name" value="Helicase_C"/>
    <property type="match status" value="1"/>
</dbReference>
<dbReference type="Pfam" id="PF18319">
    <property type="entry name" value="Zn_ribbon_PriA"/>
    <property type="match status" value="1"/>
</dbReference>
<comment type="similarity">
    <text evidence="12">Belongs to the helicase family. PriA subfamily.</text>
</comment>
<reference evidence="15 16" key="1">
    <citation type="journal article" date="2017" name="ISME J.">
        <title>Energy and carbon metabolisms in a deep terrestrial subsurface fluid microbial community.</title>
        <authorList>
            <person name="Momper L."/>
            <person name="Jungbluth S.P."/>
            <person name="Lee M.D."/>
            <person name="Amend J.P."/>
        </authorList>
    </citation>
    <scope>NUCLEOTIDE SEQUENCE [LARGE SCALE GENOMIC DNA]</scope>
    <source>
        <strain evidence="15">SURF_17</strain>
    </source>
</reference>
<evidence type="ECO:0000256" key="8">
    <source>
        <dbReference type="ARBA" id="ARBA00022840"/>
    </source>
</evidence>
<dbReference type="AlphaFoldDB" id="A0A419F860"/>
<evidence type="ECO:0000256" key="3">
    <source>
        <dbReference type="ARBA" id="ARBA00022723"/>
    </source>
</evidence>
<keyword evidence="7 12" id="KW-0862">Zinc</keyword>
<dbReference type="Gene3D" id="3.40.50.300">
    <property type="entry name" value="P-loop containing nucleotide triphosphate hydrolases"/>
    <property type="match status" value="2"/>
</dbReference>
<protein>
    <recommendedName>
        <fullName evidence="12">Replication restart protein PriA</fullName>
    </recommendedName>
    <alternativeName>
        <fullName evidence="12">ATP-dependent DNA helicase PriA</fullName>
        <ecNumber evidence="12">5.6.2.4</ecNumber>
    </alternativeName>
    <alternativeName>
        <fullName evidence="12">DNA 3'-5' helicase PriA</fullName>
    </alternativeName>
</protein>
<feature type="binding site" evidence="12">
    <location>
        <position position="542"/>
    </location>
    <ligand>
        <name>Zn(2+)</name>
        <dbReference type="ChEBI" id="CHEBI:29105"/>
        <label>1</label>
    </ligand>
</feature>
<feature type="binding site" evidence="12">
    <location>
        <position position="582"/>
    </location>
    <ligand>
        <name>Zn(2+)</name>
        <dbReference type="ChEBI" id="CHEBI:29105"/>
        <label>1</label>
    </ligand>
</feature>
<evidence type="ECO:0000256" key="9">
    <source>
        <dbReference type="ARBA" id="ARBA00023125"/>
    </source>
</evidence>
<dbReference type="PANTHER" id="PTHR30580">
    <property type="entry name" value="PRIMOSOMAL PROTEIN N"/>
    <property type="match status" value="1"/>
</dbReference>
<keyword evidence="4 12" id="KW-0547">Nucleotide-binding</keyword>
<feature type="binding site" evidence="12">
    <location>
        <position position="554"/>
    </location>
    <ligand>
        <name>Zn(2+)</name>
        <dbReference type="ChEBI" id="CHEBI:29105"/>
        <label>2</label>
    </ligand>
</feature>
<evidence type="ECO:0000256" key="12">
    <source>
        <dbReference type="HAMAP-Rule" id="MF_00983"/>
    </source>
</evidence>
<dbReference type="InterPro" id="IPR041222">
    <property type="entry name" value="PriA_3primeBD"/>
</dbReference>
<dbReference type="PROSITE" id="PS51194">
    <property type="entry name" value="HELICASE_CTER"/>
    <property type="match status" value="1"/>
</dbReference>
<dbReference type="PROSITE" id="PS51192">
    <property type="entry name" value="HELICASE_ATP_BIND_1"/>
    <property type="match status" value="1"/>
</dbReference>
<dbReference type="GO" id="GO:0016887">
    <property type="term" value="F:ATP hydrolysis activity"/>
    <property type="evidence" value="ECO:0007669"/>
    <property type="project" value="RHEA"/>
</dbReference>
<evidence type="ECO:0000256" key="2">
    <source>
        <dbReference type="ARBA" id="ARBA00022705"/>
    </source>
</evidence>
<dbReference type="SMART" id="SM00487">
    <property type="entry name" value="DEXDc"/>
    <property type="match status" value="1"/>
</dbReference>
<comment type="function">
    <text evidence="12">Initiates the restart of stalled replication forks, which reloads the replicative helicase on sites other than the origin of replication. Recognizes and binds to abandoned replication forks and remodels them to uncover a helicase loading site. Promotes assembly of the primosome at these replication forks.</text>
</comment>
<dbReference type="InterPro" id="IPR027417">
    <property type="entry name" value="P-loop_NTPase"/>
</dbReference>
<feature type="binding site" evidence="12">
    <location>
        <position position="545"/>
    </location>
    <ligand>
        <name>Zn(2+)</name>
        <dbReference type="ChEBI" id="CHEBI:29105"/>
        <label>1</label>
    </ligand>
</feature>
<dbReference type="SMART" id="SM00490">
    <property type="entry name" value="HELICc"/>
    <property type="match status" value="1"/>
</dbReference>
<evidence type="ECO:0000256" key="7">
    <source>
        <dbReference type="ARBA" id="ARBA00022833"/>
    </source>
</evidence>
<dbReference type="GO" id="GO:0003677">
    <property type="term" value="F:DNA binding"/>
    <property type="evidence" value="ECO:0007669"/>
    <property type="project" value="UniProtKB-UniRule"/>
</dbReference>
<feature type="binding site" evidence="12">
    <location>
        <position position="551"/>
    </location>
    <ligand>
        <name>Zn(2+)</name>
        <dbReference type="ChEBI" id="CHEBI:29105"/>
        <label>2</label>
    </ligand>
</feature>
<keyword evidence="6 12" id="KW-0347">Helicase</keyword>
<keyword evidence="9 12" id="KW-0238">DNA-binding</keyword>
<dbReference type="EC" id="5.6.2.4" evidence="12"/>
<dbReference type="NCBIfam" id="TIGR00595">
    <property type="entry name" value="priA"/>
    <property type="match status" value="1"/>
</dbReference>
<dbReference type="GO" id="GO:0006302">
    <property type="term" value="P:double-strand break repair"/>
    <property type="evidence" value="ECO:0007669"/>
    <property type="project" value="InterPro"/>
</dbReference>
<dbReference type="EMBL" id="QZKI01000013">
    <property type="protein sequence ID" value="RJP74593.1"/>
    <property type="molecule type" value="Genomic_DNA"/>
</dbReference>
<dbReference type="GO" id="GO:0005524">
    <property type="term" value="F:ATP binding"/>
    <property type="evidence" value="ECO:0007669"/>
    <property type="project" value="UniProtKB-UniRule"/>
</dbReference>
<accession>A0A419F860</accession>
<gene>
    <name evidence="12 15" type="primary">priA</name>
    <name evidence="15" type="ORF">C4532_01895</name>
</gene>
<organism evidence="15 16">
    <name type="scientific">Candidatus Abyssobacteria bacterium SURF_17</name>
    <dbReference type="NCBI Taxonomy" id="2093361"/>
    <lineage>
        <taxon>Bacteria</taxon>
        <taxon>Pseudomonadati</taxon>
        <taxon>Candidatus Hydrogenedentota</taxon>
        <taxon>Candidatus Abyssobacteria</taxon>
    </lineage>
</organism>
<evidence type="ECO:0000259" key="14">
    <source>
        <dbReference type="PROSITE" id="PS51194"/>
    </source>
</evidence>
<dbReference type="CDD" id="cd17929">
    <property type="entry name" value="DEXHc_priA"/>
    <property type="match status" value="1"/>
</dbReference>
<evidence type="ECO:0000313" key="16">
    <source>
        <dbReference type="Proteomes" id="UP000285961"/>
    </source>
</evidence>
<evidence type="ECO:0000256" key="11">
    <source>
        <dbReference type="ARBA" id="ARBA00048988"/>
    </source>
</evidence>
<comment type="subunit">
    <text evidence="12">Component of the replication restart primosome.</text>
</comment>